<evidence type="ECO:0000256" key="1">
    <source>
        <dbReference type="SAM" id="Phobius"/>
    </source>
</evidence>
<dbReference type="EMBL" id="WKKZ01001050">
    <property type="protein sequence ID" value="MSE06545.1"/>
    <property type="molecule type" value="Genomic_DNA"/>
</dbReference>
<evidence type="ECO:0000313" key="3">
    <source>
        <dbReference type="Proteomes" id="UP000437575"/>
    </source>
</evidence>
<keyword evidence="1" id="KW-0472">Membrane</keyword>
<keyword evidence="1" id="KW-1133">Transmembrane helix</keyword>
<reference evidence="2 3" key="1">
    <citation type="submission" date="2019-11" db="EMBL/GenBank/DDBJ databases">
        <title>Draft Genome Sequence of Plant Growth-Promoting Rhizosphere-Associated Bacteria.</title>
        <authorList>
            <person name="Vasilyev I.Y."/>
            <person name="Radchenko V."/>
            <person name="Ilnitskaya E.V."/>
        </authorList>
    </citation>
    <scope>NUCLEOTIDE SEQUENCE [LARGE SCALE GENOMIC DNA]</scope>
    <source>
        <strain evidence="2 3">VRA_1sq_f</strain>
    </source>
</reference>
<name>A0A6A8LR45_9LACO</name>
<comment type="caution">
    <text evidence="2">The sequence shown here is derived from an EMBL/GenBank/DDBJ whole genome shotgun (WGS) entry which is preliminary data.</text>
</comment>
<dbReference type="InterPro" id="IPR046019">
    <property type="entry name" value="DUF5976"/>
</dbReference>
<dbReference type="AlphaFoldDB" id="A0A6A8LR45"/>
<dbReference type="Proteomes" id="UP000437575">
    <property type="component" value="Unassembled WGS sequence"/>
</dbReference>
<proteinExistence type="predicted"/>
<accession>A0A6A8LR45</accession>
<feature type="transmembrane region" description="Helical" evidence="1">
    <location>
        <begin position="21"/>
        <end position="40"/>
    </location>
</feature>
<keyword evidence="1" id="KW-0812">Transmembrane</keyword>
<protein>
    <submittedName>
        <fullName evidence="2">Bacteriocin</fullName>
    </submittedName>
</protein>
<feature type="non-terminal residue" evidence="2">
    <location>
        <position position="45"/>
    </location>
</feature>
<gene>
    <name evidence="2" type="ORF">GKC34_12565</name>
</gene>
<evidence type="ECO:0000313" key="2">
    <source>
        <dbReference type="EMBL" id="MSE06545.1"/>
    </source>
</evidence>
<sequence length="45" mass="5280">MLKKLWETWLDGGFIRGKKRYVIAPVIWALLISLGIWLFGNEEMS</sequence>
<organism evidence="2 3">
    <name type="scientific">Ligilactobacillus salivarius</name>
    <dbReference type="NCBI Taxonomy" id="1624"/>
    <lineage>
        <taxon>Bacteria</taxon>
        <taxon>Bacillati</taxon>
        <taxon>Bacillota</taxon>
        <taxon>Bacilli</taxon>
        <taxon>Lactobacillales</taxon>
        <taxon>Lactobacillaceae</taxon>
        <taxon>Ligilactobacillus</taxon>
    </lineage>
</organism>
<dbReference type="Pfam" id="PF19401">
    <property type="entry name" value="DUF5976"/>
    <property type="match status" value="1"/>
</dbReference>